<dbReference type="Proteomes" id="UP000252884">
    <property type="component" value="Unassembled WGS sequence"/>
</dbReference>
<keyword evidence="2" id="KW-1003">Cell membrane</keyword>
<keyword evidence="5 6" id="KW-0472">Membrane</keyword>
<dbReference type="OrthoDB" id="9788453at2"/>
<reference evidence="8 9" key="1">
    <citation type="submission" date="2018-07" db="EMBL/GenBank/DDBJ databases">
        <title>Genomic Encyclopedia of Type Strains, Phase IV (KMG-IV): sequencing the most valuable type-strain genomes for metagenomic binning, comparative biology and taxonomic classification.</title>
        <authorList>
            <person name="Goeker M."/>
        </authorList>
    </citation>
    <scope>NUCLEOTIDE SEQUENCE [LARGE SCALE GENOMIC DNA]</scope>
    <source>
        <strain evidence="8 9">DSM 21634</strain>
    </source>
</reference>
<organism evidence="8 9">
    <name type="scientific">Pseudorhodoferax soli</name>
    <dbReference type="NCBI Taxonomy" id="545864"/>
    <lineage>
        <taxon>Bacteria</taxon>
        <taxon>Pseudomonadati</taxon>
        <taxon>Pseudomonadota</taxon>
        <taxon>Betaproteobacteria</taxon>
        <taxon>Burkholderiales</taxon>
        <taxon>Comamonadaceae</taxon>
    </lineage>
</organism>
<feature type="transmembrane region" description="Helical" evidence="6">
    <location>
        <begin position="286"/>
        <end position="304"/>
    </location>
</feature>
<dbReference type="EMBL" id="QPJK01000002">
    <property type="protein sequence ID" value="RCW74272.1"/>
    <property type="molecule type" value="Genomic_DNA"/>
</dbReference>
<feature type="transmembrane region" description="Helical" evidence="6">
    <location>
        <begin position="310"/>
        <end position="330"/>
    </location>
</feature>
<dbReference type="Gene3D" id="1.20.1250.20">
    <property type="entry name" value="MFS general substrate transporter like domains"/>
    <property type="match status" value="1"/>
</dbReference>
<evidence type="ECO:0000256" key="1">
    <source>
        <dbReference type="ARBA" id="ARBA00004651"/>
    </source>
</evidence>
<accession>A0A368Y245</accession>
<dbReference type="GO" id="GO:0022857">
    <property type="term" value="F:transmembrane transporter activity"/>
    <property type="evidence" value="ECO:0007669"/>
    <property type="project" value="InterPro"/>
</dbReference>
<keyword evidence="3 6" id="KW-0812">Transmembrane</keyword>
<feature type="transmembrane region" description="Helical" evidence="6">
    <location>
        <begin position="219"/>
        <end position="241"/>
    </location>
</feature>
<evidence type="ECO:0000259" key="7">
    <source>
        <dbReference type="PROSITE" id="PS50850"/>
    </source>
</evidence>
<keyword evidence="9" id="KW-1185">Reference proteome</keyword>
<dbReference type="SUPFAM" id="SSF103473">
    <property type="entry name" value="MFS general substrate transporter"/>
    <property type="match status" value="1"/>
</dbReference>
<feature type="transmembrane region" description="Helical" evidence="6">
    <location>
        <begin position="253"/>
        <end position="274"/>
    </location>
</feature>
<evidence type="ECO:0000256" key="5">
    <source>
        <dbReference type="ARBA" id="ARBA00023136"/>
    </source>
</evidence>
<gene>
    <name evidence="8" type="ORF">DES41_102594</name>
</gene>
<evidence type="ECO:0000313" key="9">
    <source>
        <dbReference type="Proteomes" id="UP000252884"/>
    </source>
</evidence>
<dbReference type="Pfam" id="PF07690">
    <property type="entry name" value="MFS_1"/>
    <property type="match status" value="1"/>
</dbReference>
<proteinExistence type="predicted"/>
<dbReference type="InterPro" id="IPR036259">
    <property type="entry name" value="MFS_trans_sf"/>
</dbReference>
<feature type="transmembrane region" description="Helical" evidence="6">
    <location>
        <begin position="342"/>
        <end position="366"/>
    </location>
</feature>
<feature type="domain" description="Major facilitator superfamily (MFS) profile" evidence="7">
    <location>
        <begin position="22"/>
        <end position="398"/>
    </location>
</feature>
<feature type="transmembrane region" description="Helical" evidence="6">
    <location>
        <begin position="121"/>
        <end position="139"/>
    </location>
</feature>
<dbReference type="PROSITE" id="PS50850">
    <property type="entry name" value="MFS"/>
    <property type="match status" value="1"/>
</dbReference>
<evidence type="ECO:0000256" key="2">
    <source>
        <dbReference type="ARBA" id="ARBA00022475"/>
    </source>
</evidence>
<keyword evidence="4 6" id="KW-1133">Transmembrane helix</keyword>
<name>A0A368Y245_9BURK</name>
<dbReference type="CDD" id="cd17324">
    <property type="entry name" value="MFS_NepI_like"/>
    <property type="match status" value="1"/>
</dbReference>
<dbReference type="AlphaFoldDB" id="A0A368Y245"/>
<dbReference type="InterPro" id="IPR050189">
    <property type="entry name" value="MFS_Efflux_Transporters"/>
</dbReference>
<evidence type="ECO:0000256" key="3">
    <source>
        <dbReference type="ARBA" id="ARBA00022692"/>
    </source>
</evidence>
<feature type="transmembrane region" description="Helical" evidence="6">
    <location>
        <begin position="177"/>
        <end position="196"/>
    </location>
</feature>
<dbReference type="InterPro" id="IPR011701">
    <property type="entry name" value="MFS"/>
</dbReference>
<feature type="transmembrane region" description="Helical" evidence="6">
    <location>
        <begin position="146"/>
        <end position="165"/>
    </location>
</feature>
<feature type="transmembrane region" description="Helical" evidence="6">
    <location>
        <begin position="88"/>
        <end position="109"/>
    </location>
</feature>
<feature type="transmembrane region" description="Helical" evidence="6">
    <location>
        <begin position="372"/>
        <end position="392"/>
    </location>
</feature>
<dbReference type="GO" id="GO:0005886">
    <property type="term" value="C:plasma membrane"/>
    <property type="evidence" value="ECO:0007669"/>
    <property type="project" value="UniProtKB-SubCell"/>
</dbReference>
<dbReference type="PANTHER" id="PTHR43124">
    <property type="entry name" value="PURINE EFFLUX PUMP PBUE"/>
    <property type="match status" value="1"/>
</dbReference>
<sequence length="412" mass="41433">MQTTTSSAPAAAGDSHRSATGPLLALAIGSFGIGTTEFGPMGMLSSIAAGVDVSIPSAGLLVSAYAIGVTLGAPFMTLLLGHWSRRKALMVLMAIFTLGNLLSALAPGYASLMVARVVTSLTHGAFFGIGAVVAASLVPPNKQASAVATMFMGLTLANIGGVPAATWLSDSVGWRQSFAAIAALGVLAMLALRLALPRDHAPRARTDVRAEIRVLTRPVVLAAMLTTVLSSAAMFSLYTYITPALKTFNAASPALITGLLALAGVGFTIGNSLGGKFADRSVDKTLIGFLLLIAASMLAFPWLAQTHIGAAVGVLVWGIGAFAVVPPIQMRVMRSAAEAPGLASAVNIGAFNLGNAVGAAMGAAVLSAGFGYAAVMVAGAAVAVLALALVVWSARRAGGTHALPATAHNACC</sequence>
<feature type="transmembrane region" description="Helical" evidence="6">
    <location>
        <begin position="60"/>
        <end position="81"/>
    </location>
</feature>
<dbReference type="RefSeq" id="WP_114467389.1">
    <property type="nucleotide sequence ID" value="NZ_QPJK01000002.1"/>
</dbReference>
<comment type="caution">
    <text evidence="8">The sequence shown here is derived from an EMBL/GenBank/DDBJ whole genome shotgun (WGS) entry which is preliminary data.</text>
</comment>
<evidence type="ECO:0000313" key="8">
    <source>
        <dbReference type="EMBL" id="RCW74272.1"/>
    </source>
</evidence>
<evidence type="ECO:0000256" key="4">
    <source>
        <dbReference type="ARBA" id="ARBA00022989"/>
    </source>
</evidence>
<dbReference type="InterPro" id="IPR020846">
    <property type="entry name" value="MFS_dom"/>
</dbReference>
<dbReference type="PANTHER" id="PTHR43124:SF8">
    <property type="entry name" value="INNER MEMBRANE TRANSPORT PROTEIN YDHP"/>
    <property type="match status" value="1"/>
</dbReference>
<comment type="subcellular location">
    <subcellularLocation>
        <location evidence="1">Cell membrane</location>
        <topology evidence="1">Multi-pass membrane protein</topology>
    </subcellularLocation>
</comment>
<evidence type="ECO:0000256" key="6">
    <source>
        <dbReference type="SAM" id="Phobius"/>
    </source>
</evidence>
<protein>
    <submittedName>
        <fullName evidence="8">DHA1 family inner membrane transport protein</fullName>
    </submittedName>
</protein>